<dbReference type="AlphaFoldDB" id="A0A9D1FL49"/>
<dbReference type="EMBL" id="DVJP01000015">
    <property type="protein sequence ID" value="HIS75468.1"/>
    <property type="molecule type" value="Genomic_DNA"/>
</dbReference>
<evidence type="ECO:0008006" key="3">
    <source>
        <dbReference type="Google" id="ProtNLM"/>
    </source>
</evidence>
<proteinExistence type="predicted"/>
<dbReference type="Proteomes" id="UP000824002">
    <property type="component" value="Unassembled WGS sequence"/>
</dbReference>
<dbReference type="SUPFAM" id="SSF52266">
    <property type="entry name" value="SGNH hydrolase"/>
    <property type="match status" value="1"/>
</dbReference>
<evidence type="ECO:0000313" key="1">
    <source>
        <dbReference type="EMBL" id="HIS75468.1"/>
    </source>
</evidence>
<reference evidence="1" key="1">
    <citation type="submission" date="2020-10" db="EMBL/GenBank/DDBJ databases">
        <authorList>
            <person name="Gilroy R."/>
        </authorList>
    </citation>
    <scope>NUCLEOTIDE SEQUENCE</scope>
    <source>
        <strain evidence="1">CHK199-13235</strain>
    </source>
</reference>
<organism evidence="1 2">
    <name type="scientific">Candidatus Merdivicinus excrementipullorum</name>
    <dbReference type="NCBI Taxonomy" id="2840867"/>
    <lineage>
        <taxon>Bacteria</taxon>
        <taxon>Bacillati</taxon>
        <taxon>Bacillota</taxon>
        <taxon>Clostridia</taxon>
        <taxon>Eubacteriales</taxon>
        <taxon>Oscillospiraceae</taxon>
        <taxon>Oscillospiraceae incertae sedis</taxon>
        <taxon>Candidatus Merdivicinus</taxon>
    </lineage>
</organism>
<sequence>MKKILFVGNSHTYFNDMPQMVRELFTCAGEPVSAAMLTHGGKTLDWHFHQEQTRFNILYGEYDFVVLQQAAHPFDGYQALSDGVSAIRGLAEGLPCQFVLYMTWAEKARPENQPEMSEAYIRTAKEQGTLLAPVGEIWRQFRKEHPERELYFTDGAHASPLGSFLAACCIFRAVSGGNLPETIQQDKGVLGQLDACALQEILDFVRKAQFPSK</sequence>
<gene>
    <name evidence="1" type="ORF">IAB51_01530</name>
</gene>
<dbReference type="InterPro" id="IPR036514">
    <property type="entry name" value="SGNH_hydro_sf"/>
</dbReference>
<evidence type="ECO:0000313" key="2">
    <source>
        <dbReference type="Proteomes" id="UP000824002"/>
    </source>
</evidence>
<protein>
    <recommendedName>
        <fullName evidence="3">SGNH/GDSL hydrolase family protein</fullName>
    </recommendedName>
</protein>
<accession>A0A9D1FL49</accession>
<reference evidence="1" key="2">
    <citation type="journal article" date="2021" name="PeerJ">
        <title>Extensive microbial diversity within the chicken gut microbiome revealed by metagenomics and culture.</title>
        <authorList>
            <person name="Gilroy R."/>
            <person name="Ravi A."/>
            <person name="Getino M."/>
            <person name="Pursley I."/>
            <person name="Horton D.L."/>
            <person name="Alikhan N.F."/>
            <person name="Baker D."/>
            <person name="Gharbi K."/>
            <person name="Hall N."/>
            <person name="Watson M."/>
            <person name="Adriaenssens E.M."/>
            <person name="Foster-Nyarko E."/>
            <person name="Jarju S."/>
            <person name="Secka A."/>
            <person name="Antonio M."/>
            <person name="Oren A."/>
            <person name="Chaudhuri R.R."/>
            <person name="La Ragione R."/>
            <person name="Hildebrand F."/>
            <person name="Pallen M.J."/>
        </authorList>
    </citation>
    <scope>NUCLEOTIDE SEQUENCE</scope>
    <source>
        <strain evidence="1">CHK199-13235</strain>
    </source>
</reference>
<comment type="caution">
    <text evidence="1">The sequence shown here is derived from an EMBL/GenBank/DDBJ whole genome shotgun (WGS) entry which is preliminary data.</text>
</comment>
<dbReference type="Gene3D" id="3.40.50.1110">
    <property type="entry name" value="SGNH hydrolase"/>
    <property type="match status" value="1"/>
</dbReference>
<name>A0A9D1FL49_9FIRM</name>